<organism evidence="2 3">
    <name type="scientific">Pogonophryne albipinna</name>
    <dbReference type="NCBI Taxonomy" id="1090488"/>
    <lineage>
        <taxon>Eukaryota</taxon>
        <taxon>Metazoa</taxon>
        <taxon>Chordata</taxon>
        <taxon>Craniata</taxon>
        <taxon>Vertebrata</taxon>
        <taxon>Euteleostomi</taxon>
        <taxon>Actinopterygii</taxon>
        <taxon>Neopterygii</taxon>
        <taxon>Teleostei</taxon>
        <taxon>Neoteleostei</taxon>
        <taxon>Acanthomorphata</taxon>
        <taxon>Eupercaria</taxon>
        <taxon>Perciformes</taxon>
        <taxon>Notothenioidei</taxon>
        <taxon>Pogonophryne</taxon>
    </lineage>
</organism>
<reference evidence="2" key="1">
    <citation type="submission" date="2022-11" db="EMBL/GenBank/DDBJ databases">
        <title>Chromosome-level genome of Pogonophryne albipinna.</title>
        <authorList>
            <person name="Jo E."/>
        </authorList>
    </citation>
    <scope>NUCLEOTIDE SEQUENCE</scope>
    <source>
        <strain evidence="2">SGF0006</strain>
        <tissue evidence="2">Muscle</tissue>
    </source>
</reference>
<evidence type="ECO:0000313" key="3">
    <source>
        <dbReference type="Proteomes" id="UP001219934"/>
    </source>
</evidence>
<evidence type="ECO:0000256" key="1">
    <source>
        <dbReference type="SAM" id="MobiDB-lite"/>
    </source>
</evidence>
<proteinExistence type="predicted"/>
<name>A0AAD6BGG4_9TELE</name>
<comment type="caution">
    <text evidence="2">The sequence shown here is derived from an EMBL/GenBank/DDBJ whole genome shotgun (WGS) entry which is preliminary data.</text>
</comment>
<keyword evidence="3" id="KW-1185">Reference proteome</keyword>
<dbReference type="Proteomes" id="UP001219934">
    <property type="component" value="Unassembled WGS sequence"/>
</dbReference>
<feature type="compositionally biased region" description="Polar residues" evidence="1">
    <location>
        <begin position="31"/>
        <end position="40"/>
    </location>
</feature>
<gene>
    <name evidence="2" type="ORF">JOQ06_012273</name>
</gene>
<evidence type="ECO:0000313" key="2">
    <source>
        <dbReference type="EMBL" id="KAJ4942407.1"/>
    </source>
</evidence>
<dbReference type="EMBL" id="JAPTMU010000006">
    <property type="protein sequence ID" value="KAJ4942407.1"/>
    <property type="molecule type" value="Genomic_DNA"/>
</dbReference>
<accession>A0AAD6BGG4</accession>
<feature type="non-terminal residue" evidence="2">
    <location>
        <position position="58"/>
    </location>
</feature>
<feature type="non-terminal residue" evidence="2">
    <location>
        <position position="1"/>
    </location>
</feature>
<sequence>PHFKEKGPANINSREAAAGAGRQPLAYPELSTLNNGSSDAQAFGSATEIQAAQKILSS</sequence>
<protein>
    <submittedName>
        <fullName evidence="2">Uncharacterized protein</fullName>
    </submittedName>
</protein>
<feature type="region of interest" description="Disordered" evidence="1">
    <location>
        <begin position="1"/>
        <end position="40"/>
    </location>
</feature>
<dbReference type="AlphaFoldDB" id="A0AAD6BGG4"/>